<accession>A0A919BVF6</accession>
<dbReference type="Proteomes" id="UP000632849">
    <property type="component" value="Unassembled WGS sequence"/>
</dbReference>
<evidence type="ECO:0000313" key="2">
    <source>
        <dbReference type="EMBL" id="GHG15077.1"/>
    </source>
</evidence>
<dbReference type="PROSITE" id="PS51257">
    <property type="entry name" value="PROKAR_LIPOPROTEIN"/>
    <property type="match status" value="1"/>
</dbReference>
<evidence type="ECO:0008006" key="4">
    <source>
        <dbReference type="Google" id="ProtNLM"/>
    </source>
</evidence>
<feature type="signal peptide" evidence="1">
    <location>
        <begin position="1"/>
        <end position="20"/>
    </location>
</feature>
<evidence type="ECO:0000256" key="1">
    <source>
        <dbReference type="SAM" id="SignalP"/>
    </source>
</evidence>
<dbReference type="RefSeq" id="WP_190043559.1">
    <property type="nucleotide sequence ID" value="NZ_BNBE01000003.1"/>
</dbReference>
<gene>
    <name evidence="2" type="ORF">GCM10017667_55710</name>
</gene>
<name>A0A919BVF6_STRFL</name>
<comment type="caution">
    <text evidence="2">The sequence shown here is derived from an EMBL/GenBank/DDBJ whole genome shotgun (WGS) entry which is preliminary data.</text>
</comment>
<keyword evidence="1" id="KW-0732">Signal</keyword>
<keyword evidence="3" id="KW-1185">Reference proteome</keyword>
<sequence>MHIRPITTMASLLFAFTLTACGAADNPPATLSDKQGAEASTATPTATVDVEAAAQACSDAVYAVVKDTAATDAASLTKPPECATISDADYLETVLAVIQQQNKDGQDALRKAIEDAATPTP</sequence>
<dbReference type="AlphaFoldDB" id="A0A919BVF6"/>
<dbReference type="EMBL" id="BNBE01000003">
    <property type="protein sequence ID" value="GHG15077.1"/>
    <property type="molecule type" value="Genomic_DNA"/>
</dbReference>
<protein>
    <recommendedName>
        <fullName evidence="4">Secreted protein</fullName>
    </recommendedName>
</protein>
<reference evidence="2" key="2">
    <citation type="submission" date="2020-09" db="EMBL/GenBank/DDBJ databases">
        <authorList>
            <person name="Sun Q."/>
            <person name="Ohkuma M."/>
        </authorList>
    </citation>
    <scope>NUCLEOTIDE SEQUENCE</scope>
    <source>
        <strain evidence="2">JCM 4122</strain>
    </source>
</reference>
<reference evidence="2" key="1">
    <citation type="journal article" date="2014" name="Int. J. Syst. Evol. Microbiol.">
        <title>Complete genome sequence of Corynebacterium casei LMG S-19264T (=DSM 44701T), isolated from a smear-ripened cheese.</title>
        <authorList>
            <consortium name="US DOE Joint Genome Institute (JGI-PGF)"/>
            <person name="Walter F."/>
            <person name="Albersmeier A."/>
            <person name="Kalinowski J."/>
            <person name="Ruckert C."/>
        </authorList>
    </citation>
    <scope>NUCLEOTIDE SEQUENCE</scope>
    <source>
        <strain evidence="2">JCM 4122</strain>
    </source>
</reference>
<feature type="chain" id="PRO_5038886468" description="Secreted protein" evidence="1">
    <location>
        <begin position="21"/>
        <end position="121"/>
    </location>
</feature>
<proteinExistence type="predicted"/>
<evidence type="ECO:0000313" key="3">
    <source>
        <dbReference type="Proteomes" id="UP000632849"/>
    </source>
</evidence>
<organism evidence="2 3">
    <name type="scientific">Streptomyces filamentosus</name>
    <name type="common">Streptomyces roseosporus</name>
    <dbReference type="NCBI Taxonomy" id="67294"/>
    <lineage>
        <taxon>Bacteria</taxon>
        <taxon>Bacillati</taxon>
        <taxon>Actinomycetota</taxon>
        <taxon>Actinomycetes</taxon>
        <taxon>Kitasatosporales</taxon>
        <taxon>Streptomycetaceae</taxon>
        <taxon>Streptomyces</taxon>
    </lineage>
</organism>